<evidence type="ECO:0000259" key="1">
    <source>
        <dbReference type="Pfam" id="PF00501"/>
    </source>
</evidence>
<dbReference type="InterPro" id="IPR045851">
    <property type="entry name" value="AMP-bd_C_sf"/>
</dbReference>
<comment type="caution">
    <text evidence="3">The sequence shown here is derived from an EMBL/GenBank/DDBJ whole genome shotgun (WGS) entry which is preliminary data.</text>
</comment>
<dbReference type="PANTHER" id="PTHR43767:SF10">
    <property type="entry name" value="SURFACTIN SYNTHASE SUBUNIT 1"/>
    <property type="match status" value="1"/>
</dbReference>
<evidence type="ECO:0000259" key="2">
    <source>
        <dbReference type="Pfam" id="PF13193"/>
    </source>
</evidence>
<protein>
    <submittedName>
        <fullName evidence="3">AMP-binding protein</fullName>
    </submittedName>
</protein>
<keyword evidence="4" id="KW-1185">Reference proteome</keyword>
<dbReference type="InterPro" id="IPR025110">
    <property type="entry name" value="AMP-bd_C"/>
</dbReference>
<dbReference type="SUPFAM" id="SSF56801">
    <property type="entry name" value="Acetyl-CoA synthetase-like"/>
    <property type="match status" value="1"/>
</dbReference>
<dbReference type="Pfam" id="PF00501">
    <property type="entry name" value="AMP-binding"/>
    <property type="match status" value="1"/>
</dbReference>
<dbReference type="Gene3D" id="3.40.50.12780">
    <property type="entry name" value="N-terminal domain of ligase-like"/>
    <property type="match status" value="1"/>
</dbReference>
<dbReference type="OrthoDB" id="9803968at2"/>
<feature type="domain" description="AMP-dependent synthetase/ligase" evidence="1">
    <location>
        <begin position="9"/>
        <end position="362"/>
    </location>
</feature>
<dbReference type="Pfam" id="PF13193">
    <property type="entry name" value="AMP-binding_C"/>
    <property type="match status" value="1"/>
</dbReference>
<dbReference type="AlphaFoldDB" id="A0A844ZQV3"/>
<sequence>MNELSSLCEEALARPGGSQVIEFEGRWFDWGELRTVANGVATLISQSGAPDDAPVTFIPRNRPWAIAALIKLLAQGRTVRMVYAFQSPAAIAKNVAKLNSGIVIAGVEEFSAELEEEMRAAGRVGIALEDLDANLVEGLEKFDHQGKFSPADRPKVEILTSGTTGPPKQFPVEYAMIAGLLAGGTSGNQQAADPASQPPLLLYMPIGNISGIYSTIPTVLRGSRAVLHDRFNLDKWREYLATYKPKIAGLPPAGVQMVIDAGVPKEELAGLMAIGSGAAPLDPTVQSAFEKQYGIPILISYGATEFGGPVTSMSLKDVEEFGTSKMGTVGRPIGGAQLRVIDPETEKELPAGSEGLLEVVSPRIGSDWIRTSDLAVIDEDGFLFHRGRADGAIMRGGFKVLPETIERALILHPAISAAGVVAVKDRRLGEVPGAAIQFKPDQDAPSAQDIETHLREHVMATHIPVHWRFVDALPKTLSFKVDRPALTALFDDVASE</sequence>
<feature type="domain" description="AMP-binding enzyme C-terminal" evidence="2">
    <location>
        <begin position="405"/>
        <end position="480"/>
    </location>
</feature>
<evidence type="ECO:0000313" key="3">
    <source>
        <dbReference type="EMBL" id="MXO89914.1"/>
    </source>
</evidence>
<proteinExistence type="predicted"/>
<dbReference type="Proteomes" id="UP000442714">
    <property type="component" value="Unassembled WGS sequence"/>
</dbReference>
<dbReference type="EMBL" id="WTYX01000001">
    <property type="protein sequence ID" value="MXO89914.1"/>
    <property type="molecule type" value="Genomic_DNA"/>
</dbReference>
<organism evidence="3 4">
    <name type="scientific">Pontixanthobacter aquaemixtae</name>
    <dbReference type="NCBI Taxonomy" id="1958940"/>
    <lineage>
        <taxon>Bacteria</taxon>
        <taxon>Pseudomonadati</taxon>
        <taxon>Pseudomonadota</taxon>
        <taxon>Alphaproteobacteria</taxon>
        <taxon>Sphingomonadales</taxon>
        <taxon>Erythrobacteraceae</taxon>
        <taxon>Pontixanthobacter</taxon>
    </lineage>
</organism>
<dbReference type="GO" id="GO:0016877">
    <property type="term" value="F:ligase activity, forming carbon-sulfur bonds"/>
    <property type="evidence" value="ECO:0007669"/>
    <property type="project" value="UniProtKB-ARBA"/>
</dbReference>
<dbReference type="CDD" id="cd04433">
    <property type="entry name" value="AFD_class_I"/>
    <property type="match status" value="1"/>
</dbReference>
<accession>A0A844ZQV3</accession>
<dbReference type="PANTHER" id="PTHR43767">
    <property type="entry name" value="LONG-CHAIN-FATTY-ACID--COA LIGASE"/>
    <property type="match status" value="1"/>
</dbReference>
<dbReference type="InterPro" id="IPR042099">
    <property type="entry name" value="ANL_N_sf"/>
</dbReference>
<dbReference type="Gene3D" id="3.30.300.30">
    <property type="match status" value="1"/>
</dbReference>
<dbReference type="RefSeq" id="WP_160603423.1">
    <property type="nucleotide sequence ID" value="NZ_WTYX01000001.1"/>
</dbReference>
<name>A0A844ZQV3_9SPHN</name>
<reference evidence="3 4" key="1">
    <citation type="submission" date="2019-12" db="EMBL/GenBank/DDBJ databases">
        <title>Genomic-based taxomic classification of the family Erythrobacteraceae.</title>
        <authorList>
            <person name="Xu L."/>
        </authorList>
    </citation>
    <scope>NUCLEOTIDE SEQUENCE [LARGE SCALE GENOMIC DNA]</scope>
    <source>
        <strain evidence="3 4">KCTC 52763</strain>
    </source>
</reference>
<evidence type="ECO:0000313" key="4">
    <source>
        <dbReference type="Proteomes" id="UP000442714"/>
    </source>
</evidence>
<dbReference type="InterPro" id="IPR050237">
    <property type="entry name" value="ATP-dep_AMP-bd_enzyme"/>
</dbReference>
<gene>
    <name evidence="3" type="ORF">GRI41_03695</name>
</gene>
<dbReference type="InterPro" id="IPR000873">
    <property type="entry name" value="AMP-dep_synth/lig_dom"/>
</dbReference>